<gene>
    <name evidence="2" type="ORF">CLOACE_13850</name>
</gene>
<accession>A0A1E8EYG9</accession>
<proteinExistence type="predicted"/>
<protein>
    <submittedName>
        <fullName evidence="2">Uncharacterized protein</fullName>
    </submittedName>
</protein>
<sequence length="161" mass="18793">MCYIKSSVILSKEDKIKSKVRILKMKNEKLEKSIKRLDTDIAAMNIARKYLSNVEEIDSVRDELNNKRQVLANELYSEDYRCYAECKEAIEEMLNEELGQQEQKELLELIKDIFGRQSPNASKKSSGLNAWLKELNITHNWVNNEESDWDILVITGFGLYK</sequence>
<reference evidence="2 3" key="1">
    <citation type="submission" date="2016-06" db="EMBL/GenBank/DDBJ databases">
        <title>Genome sequence of Clostridium acetireducens DSM 10703.</title>
        <authorList>
            <person name="Poehlein A."/>
            <person name="Fluechter S."/>
            <person name="Duerre P."/>
            <person name="Daniel R."/>
        </authorList>
    </citation>
    <scope>NUCLEOTIDE SEQUENCE [LARGE SCALE GENOMIC DNA]</scope>
    <source>
        <strain evidence="2 3">DSM 10703</strain>
    </source>
</reference>
<feature type="coiled-coil region" evidence="1">
    <location>
        <begin position="20"/>
        <end position="74"/>
    </location>
</feature>
<keyword evidence="3" id="KW-1185">Reference proteome</keyword>
<comment type="caution">
    <text evidence="2">The sequence shown here is derived from an EMBL/GenBank/DDBJ whole genome shotgun (WGS) entry which is preliminary data.</text>
</comment>
<evidence type="ECO:0000313" key="3">
    <source>
        <dbReference type="Proteomes" id="UP000175744"/>
    </source>
</evidence>
<dbReference type="Proteomes" id="UP000175744">
    <property type="component" value="Unassembled WGS sequence"/>
</dbReference>
<evidence type="ECO:0000313" key="2">
    <source>
        <dbReference type="EMBL" id="OFI06004.1"/>
    </source>
</evidence>
<organism evidence="2 3">
    <name type="scientific">Clostridium acetireducens DSM 10703</name>
    <dbReference type="NCBI Taxonomy" id="1121290"/>
    <lineage>
        <taxon>Bacteria</taxon>
        <taxon>Bacillati</taxon>
        <taxon>Bacillota</taxon>
        <taxon>Clostridia</taxon>
        <taxon>Eubacteriales</taxon>
        <taxon>Clostridiaceae</taxon>
        <taxon>Clostridium</taxon>
    </lineage>
</organism>
<evidence type="ECO:0000256" key="1">
    <source>
        <dbReference type="SAM" id="Coils"/>
    </source>
</evidence>
<name>A0A1E8EYG9_9CLOT</name>
<dbReference type="EMBL" id="LZFO01000017">
    <property type="protein sequence ID" value="OFI06004.1"/>
    <property type="molecule type" value="Genomic_DNA"/>
</dbReference>
<keyword evidence="1" id="KW-0175">Coiled coil</keyword>
<dbReference type="STRING" id="1121290.CLAOCE_13850"/>
<dbReference type="PATRIC" id="fig|1121290.3.peg.1367"/>
<dbReference type="AlphaFoldDB" id="A0A1E8EYG9"/>